<dbReference type="PRINTS" id="PR00344">
    <property type="entry name" value="BCTRLSENSOR"/>
</dbReference>
<dbReference type="CDD" id="cd00156">
    <property type="entry name" value="REC"/>
    <property type="match status" value="1"/>
</dbReference>
<dbReference type="Proteomes" id="UP000231203">
    <property type="component" value="Unassembled WGS sequence"/>
</dbReference>
<feature type="domain" description="Response regulatory" evidence="11">
    <location>
        <begin position="417"/>
        <end position="533"/>
    </location>
</feature>
<dbReference type="Gene3D" id="1.10.287.130">
    <property type="match status" value="1"/>
</dbReference>
<accession>A0A2G6MTH3</accession>
<dbReference type="Gene3D" id="3.30.450.20">
    <property type="entry name" value="PAS domain"/>
    <property type="match status" value="1"/>
</dbReference>
<dbReference type="PANTHER" id="PTHR43065:SF46">
    <property type="entry name" value="C4-DICARBOXYLATE TRANSPORT SENSOR PROTEIN DCTB"/>
    <property type="match status" value="1"/>
</dbReference>
<dbReference type="InterPro" id="IPR004358">
    <property type="entry name" value="Sig_transdc_His_kin-like_C"/>
</dbReference>
<comment type="caution">
    <text evidence="12">The sequence shown here is derived from an EMBL/GenBank/DDBJ whole genome shotgun (WGS) entry which is preliminary data.</text>
</comment>
<dbReference type="PROSITE" id="PS50110">
    <property type="entry name" value="RESPONSE_REGULATORY"/>
    <property type="match status" value="1"/>
</dbReference>
<evidence type="ECO:0000256" key="8">
    <source>
        <dbReference type="PROSITE-ProRule" id="PRU00169"/>
    </source>
</evidence>
<keyword evidence="3" id="KW-0808">Transferase</keyword>
<dbReference type="PROSITE" id="PS50109">
    <property type="entry name" value="HIS_KIN"/>
    <property type="match status" value="1"/>
</dbReference>
<keyword evidence="8" id="KW-0597">Phosphoprotein</keyword>
<evidence type="ECO:0000256" key="1">
    <source>
        <dbReference type="ARBA" id="ARBA00000085"/>
    </source>
</evidence>
<evidence type="ECO:0000313" key="12">
    <source>
        <dbReference type="EMBL" id="PIE63240.1"/>
    </source>
</evidence>
<dbReference type="Pfam" id="PF13426">
    <property type="entry name" value="PAS_9"/>
    <property type="match status" value="1"/>
</dbReference>
<dbReference type="Gene3D" id="3.40.50.2300">
    <property type="match status" value="1"/>
</dbReference>
<evidence type="ECO:0000259" key="10">
    <source>
        <dbReference type="PROSITE" id="PS50109"/>
    </source>
</evidence>
<evidence type="ECO:0000259" key="11">
    <source>
        <dbReference type="PROSITE" id="PS50110"/>
    </source>
</evidence>
<evidence type="ECO:0000256" key="6">
    <source>
        <dbReference type="ARBA" id="ARBA00022840"/>
    </source>
</evidence>
<dbReference type="InterPro" id="IPR005467">
    <property type="entry name" value="His_kinase_dom"/>
</dbReference>
<keyword evidence="4" id="KW-0547">Nucleotide-binding</keyword>
<proteinExistence type="predicted"/>
<dbReference type="EC" id="2.7.13.3" evidence="2"/>
<dbReference type="SMART" id="SM00387">
    <property type="entry name" value="HATPase_c"/>
    <property type="match status" value="1"/>
</dbReference>
<dbReference type="Pfam" id="PF00072">
    <property type="entry name" value="Response_reg"/>
    <property type="match status" value="1"/>
</dbReference>
<evidence type="ECO:0000256" key="2">
    <source>
        <dbReference type="ARBA" id="ARBA00012438"/>
    </source>
</evidence>
<evidence type="ECO:0000256" key="9">
    <source>
        <dbReference type="SAM" id="MobiDB-lite"/>
    </source>
</evidence>
<dbReference type="SUPFAM" id="SSF55785">
    <property type="entry name" value="PYP-like sensor domain (PAS domain)"/>
    <property type="match status" value="1"/>
</dbReference>
<dbReference type="InterPro" id="IPR035965">
    <property type="entry name" value="PAS-like_dom_sf"/>
</dbReference>
<protein>
    <recommendedName>
        <fullName evidence="2">histidine kinase</fullName>
        <ecNumber evidence="2">2.7.13.3</ecNumber>
    </recommendedName>
</protein>
<dbReference type="SUPFAM" id="SSF55874">
    <property type="entry name" value="ATPase domain of HSP90 chaperone/DNA topoisomerase II/histidine kinase"/>
    <property type="match status" value="1"/>
</dbReference>
<evidence type="ECO:0000256" key="4">
    <source>
        <dbReference type="ARBA" id="ARBA00022741"/>
    </source>
</evidence>
<dbReference type="GO" id="GO:0000155">
    <property type="term" value="F:phosphorelay sensor kinase activity"/>
    <property type="evidence" value="ECO:0007669"/>
    <property type="project" value="InterPro"/>
</dbReference>
<evidence type="ECO:0000256" key="3">
    <source>
        <dbReference type="ARBA" id="ARBA00022679"/>
    </source>
</evidence>
<keyword evidence="6" id="KW-0067">ATP-binding</keyword>
<dbReference type="AlphaFoldDB" id="A0A2G6MTH3"/>
<dbReference type="SMART" id="SM00448">
    <property type="entry name" value="REC"/>
    <property type="match status" value="1"/>
</dbReference>
<dbReference type="InterPro" id="IPR036097">
    <property type="entry name" value="HisK_dim/P_sf"/>
</dbReference>
<feature type="region of interest" description="Disordered" evidence="9">
    <location>
        <begin position="1"/>
        <end position="25"/>
    </location>
</feature>
<organism evidence="12 13">
    <name type="scientific">Desulfobacter postgatei</name>
    <dbReference type="NCBI Taxonomy" id="2293"/>
    <lineage>
        <taxon>Bacteria</taxon>
        <taxon>Pseudomonadati</taxon>
        <taxon>Thermodesulfobacteriota</taxon>
        <taxon>Desulfobacteria</taxon>
        <taxon>Desulfobacterales</taxon>
        <taxon>Desulfobacteraceae</taxon>
        <taxon>Desulfobacter</taxon>
    </lineage>
</organism>
<keyword evidence="5 12" id="KW-0418">Kinase</keyword>
<comment type="catalytic activity">
    <reaction evidence="1">
        <text>ATP + protein L-histidine = ADP + protein N-phospho-L-histidine.</text>
        <dbReference type="EC" id="2.7.13.3"/>
    </reaction>
</comment>
<dbReference type="GO" id="GO:0005524">
    <property type="term" value="F:ATP binding"/>
    <property type="evidence" value="ECO:0007669"/>
    <property type="project" value="UniProtKB-KW"/>
</dbReference>
<dbReference type="Pfam" id="PF02518">
    <property type="entry name" value="HATPase_c"/>
    <property type="match status" value="1"/>
</dbReference>
<gene>
    <name evidence="12" type="ORF">CSA25_01240</name>
</gene>
<evidence type="ECO:0000313" key="13">
    <source>
        <dbReference type="Proteomes" id="UP000231203"/>
    </source>
</evidence>
<dbReference type="SUPFAM" id="SSF52172">
    <property type="entry name" value="CheY-like"/>
    <property type="match status" value="1"/>
</dbReference>
<keyword evidence="7" id="KW-0902">Two-component regulatory system</keyword>
<dbReference type="SUPFAM" id="SSF47384">
    <property type="entry name" value="Homodimeric domain of signal transducing histidine kinase"/>
    <property type="match status" value="1"/>
</dbReference>
<feature type="modified residue" description="4-aspartylphosphate" evidence="8">
    <location>
        <position position="468"/>
    </location>
</feature>
<evidence type="ECO:0000256" key="5">
    <source>
        <dbReference type="ARBA" id="ARBA00022777"/>
    </source>
</evidence>
<dbReference type="EMBL" id="PDTI01000012">
    <property type="protein sequence ID" value="PIE63240.1"/>
    <property type="molecule type" value="Genomic_DNA"/>
</dbReference>
<dbReference type="InterPro" id="IPR000014">
    <property type="entry name" value="PAS"/>
</dbReference>
<reference evidence="12 13" key="1">
    <citation type="submission" date="2017-10" db="EMBL/GenBank/DDBJ databases">
        <title>Novel microbial diversity and functional potential in the marine mammal oral microbiome.</title>
        <authorList>
            <person name="Dudek N.K."/>
            <person name="Sun C.L."/>
            <person name="Burstein D."/>
            <person name="Kantor R.S."/>
            <person name="Aliaga Goltsman D.S."/>
            <person name="Bik E.M."/>
            <person name="Thomas B.C."/>
            <person name="Banfield J.F."/>
            <person name="Relman D.A."/>
        </authorList>
    </citation>
    <scope>NUCLEOTIDE SEQUENCE [LARGE SCALE GENOMIC DNA]</scope>
    <source>
        <strain evidence="12">DOLJORAL78_47_202</strain>
    </source>
</reference>
<name>A0A2G6MTH3_9BACT</name>
<evidence type="ECO:0000256" key="7">
    <source>
        <dbReference type="ARBA" id="ARBA00023012"/>
    </source>
</evidence>
<dbReference type="InterPro" id="IPR011006">
    <property type="entry name" value="CheY-like_superfamily"/>
</dbReference>
<dbReference type="PANTHER" id="PTHR43065">
    <property type="entry name" value="SENSOR HISTIDINE KINASE"/>
    <property type="match status" value="1"/>
</dbReference>
<dbReference type="Gene3D" id="3.30.565.10">
    <property type="entry name" value="Histidine kinase-like ATPase, C-terminal domain"/>
    <property type="match status" value="1"/>
</dbReference>
<feature type="domain" description="Histidine kinase" evidence="10">
    <location>
        <begin position="171"/>
        <end position="394"/>
    </location>
</feature>
<dbReference type="InterPro" id="IPR003594">
    <property type="entry name" value="HATPase_dom"/>
</dbReference>
<dbReference type="InterPro" id="IPR036890">
    <property type="entry name" value="HATPase_C_sf"/>
</dbReference>
<dbReference type="InterPro" id="IPR001789">
    <property type="entry name" value="Sig_transdc_resp-reg_receiver"/>
</dbReference>
<sequence length="537" mass="60363">MTQGHDRTSIESMFTQQDRPDQAPSYLTESDFLSRKNIKNVLIYSPVGICILHHTEIYWANPACHAMTGHEDRSLDGKSVQTLFPTDKEFKRVYNIFITGVYQTGTATVDSRLSRVDDTAFDCRLRACWLDPNDHSQGMLVTVSDITEIKSGQIRENQARKMEAIGVLAGGVSHDFNNLFMALQGHLSLMRIHAEQPEKIMDHIRHMNRLIETAAELTGNLLGFAGGGKYQVDTLDLNQIVDMALNVFQSDKKEIAIEKKTDPDLYKVSGDRYQLEQVLLNLLVNASQAMVDGGTITLETRNITIEESRSFHFEVIPGSYVEILVQDTGIGMDEAIQKKIFDPFFSTKMSGNIKRRGLGLSTVFGIVKNHGGFITVESKKNVGSEFRVALPGLVPVDVQLFEEESDAFDLMPKGGETILIVEDEDDVLEVGVALLEALGYKVLQAHNGRECLDLVTKYPDRIVLVMLDLIMPVMDGRETFYRIRKLAPDIKILIFSGVGMDDEIKSMLRDGCHGFFQKPFSMDRFSRVIREILDRPD</sequence>